<evidence type="ECO:0000313" key="2">
    <source>
        <dbReference type="Proteomes" id="UP000072867"/>
    </source>
</evidence>
<protein>
    <submittedName>
        <fullName evidence="1">Uncharacterized protein</fullName>
    </submittedName>
</protein>
<dbReference type="EMBL" id="LDTD01000041">
    <property type="protein sequence ID" value="KTT71283.1"/>
    <property type="molecule type" value="Genomic_DNA"/>
</dbReference>
<dbReference type="PATRIC" id="fig|33051.3.peg.2250"/>
<comment type="caution">
    <text evidence="1">The sequence shown here is derived from an EMBL/GenBank/DDBJ whole genome shotgun (WGS) entry which is preliminary data.</text>
</comment>
<name>A0A147I1A0_9SPHN</name>
<dbReference type="AlphaFoldDB" id="A0A147I1A0"/>
<reference evidence="1 2" key="1">
    <citation type="journal article" date="2016" name="Front. Microbiol.">
        <title>Genomic Resource of Rice Seed Associated Bacteria.</title>
        <authorList>
            <person name="Midha S."/>
            <person name="Bansal K."/>
            <person name="Sharma S."/>
            <person name="Kumar N."/>
            <person name="Patil P.P."/>
            <person name="Chaudhry V."/>
            <person name="Patil P.B."/>
        </authorList>
    </citation>
    <scope>NUCLEOTIDE SEQUENCE [LARGE SCALE GENOMIC DNA]</scope>
    <source>
        <strain evidence="1 2">NS319</strain>
    </source>
</reference>
<accession>A0A147I1A0</accession>
<proteinExistence type="predicted"/>
<dbReference type="Proteomes" id="UP000072867">
    <property type="component" value="Unassembled WGS sequence"/>
</dbReference>
<organism evidence="1 2">
    <name type="scientific">Sphingomonas sanguinis</name>
    <dbReference type="NCBI Taxonomy" id="33051"/>
    <lineage>
        <taxon>Bacteria</taxon>
        <taxon>Pseudomonadati</taxon>
        <taxon>Pseudomonadota</taxon>
        <taxon>Alphaproteobacteria</taxon>
        <taxon>Sphingomonadales</taxon>
        <taxon>Sphingomonadaceae</taxon>
        <taxon>Sphingomonas</taxon>
    </lineage>
</organism>
<evidence type="ECO:0000313" key="1">
    <source>
        <dbReference type="EMBL" id="KTT71283.1"/>
    </source>
</evidence>
<gene>
    <name evidence="1" type="ORF">NS319_06235</name>
</gene>
<sequence length="113" mass="12069">MVVRGDAMGPMLHGMVFCVASKIVRSPEMLVAAAVSIMRSVMQGVARQVAGRPLERAFAFQLLIKHRWQGGRYDGADRQSGQRLLLSYWGGVSGLVEDSASGLLLPPATSLAG</sequence>